<dbReference type="PANTHER" id="PTHR10366">
    <property type="entry name" value="NAD DEPENDENT EPIMERASE/DEHYDRATASE"/>
    <property type="match status" value="1"/>
</dbReference>
<dbReference type="InterPro" id="IPR050425">
    <property type="entry name" value="NAD(P)_dehydrat-like"/>
</dbReference>
<keyword evidence="5" id="KW-1185">Reference proteome</keyword>
<evidence type="ECO:0000313" key="4">
    <source>
        <dbReference type="EMBL" id="CAI9101149.1"/>
    </source>
</evidence>
<name>A0AAV1CZN8_OLDCO</name>
<dbReference type="SUPFAM" id="SSF51735">
    <property type="entry name" value="NAD(P)-binding Rossmann-fold domains"/>
    <property type="match status" value="1"/>
</dbReference>
<proteinExistence type="predicted"/>
<dbReference type="FunFam" id="3.40.50.720:FF:000645">
    <property type="entry name" value="Anthocyanidin reductase ((2S)-flavan-3-ol-forming)"/>
    <property type="match status" value="1"/>
</dbReference>
<dbReference type="Pfam" id="PF01370">
    <property type="entry name" value="Epimerase"/>
    <property type="match status" value="1"/>
</dbReference>
<evidence type="ECO:0000313" key="5">
    <source>
        <dbReference type="Proteomes" id="UP001161247"/>
    </source>
</evidence>
<dbReference type="InterPro" id="IPR001509">
    <property type="entry name" value="Epimerase_deHydtase"/>
</dbReference>
<organism evidence="4 5">
    <name type="scientific">Oldenlandia corymbosa var. corymbosa</name>
    <dbReference type="NCBI Taxonomy" id="529605"/>
    <lineage>
        <taxon>Eukaryota</taxon>
        <taxon>Viridiplantae</taxon>
        <taxon>Streptophyta</taxon>
        <taxon>Embryophyta</taxon>
        <taxon>Tracheophyta</taxon>
        <taxon>Spermatophyta</taxon>
        <taxon>Magnoliopsida</taxon>
        <taxon>eudicotyledons</taxon>
        <taxon>Gunneridae</taxon>
        <taxon>Pentapetalae</taxon>
        <taxon>asterids</taxon>
        <taxon>lamiids</taxon>
        <taxon>Gentianales</taxon>
        <taxon>Rubiaceae</taxon>
        <taxon>Rubioideae</taxon>
        <taxon>Spermacoceae</taxon>
        <taxon>Hedyotis-Oldenlandia complex</taxon>
        <taxon>Oldenlandia</taxon>
    </lineage>
</organism>
<evidence type="ECO:0000256" key="1">
    <source>
        <dbReference type="ARBA" id="ARBA00022857"/>
    </source>
</evidence>
<keyword evidence="2" id="KW-0560">Oxidoreductase</keyword>
<reference evidence="4" key="1">
    <citation type="submission" date="2023-03" db="EMBL/GenBank/DDBJ databases">
        <authorList>
            <person name="Julca I."/>
        </authorList>
    </citation>
    <scope>NUCLEOTIDE SEQUENCE</scope>
</reference>
<sequence>MANKIVCVTGGSGYLGSFLIKKLLEKGFTVHATLRNLGEEVKVRFLKSLPYADSRLVLFQADIYNPDEFAPAILGCHTVVHLATPLHHDHRSSLYKNTTEAALGGVKCIAESCIKSGTVKRLVYTSSVVAASPLKDDGSGFKDSMDETCWTPLNLSFPYTDNFKDAYVHSKTLSEKEVLRCNADGKLEVVSLACGLVGGDIIQPLLGDSLRVMISQFCKDKMRYGWLRFLEELIGKVPIVHIDDVASAFIFCIESDDQGLIGRFLCASDFVSTAEIASILQTSCCLDDGDAIPDEFIEDTQREIKWSSSKLEERGFQYKYNAEMILQGSVKCFKKSQQNVQ</sequence>
<dbReference type="Proteomes" id="UP001161247">
    <property type="component" value="Chromosome 4"/>
</dbReference>
<accession>A0AAV1CZN8</accession>
<gene>
    <name evidence="4" type="ORF">OLC1_LOCUS10811</name>
</gene>
<dbReference type="EMBL" id="OX459121">
    <property type="protein sequence ID" value="CAI9101149.1"/>
    <property type="molecule type" value="Genomic_DNA"/>
</dbReference>
<protein>
    <submittedName>
        <fullName evidence="4">OLC1v1038408C1</fullName>
    </submittedName>
</protein>
<dbReference type="PANTHER" id="PTHR10366:SF696">
    <property type="entry name" value="OS07G0601900 PROTEIN"/>
    <property type="match status" value="1"/>
</dbReference>
<dbReference type="Gene3D" id="3.40.50.720">
    <property type="entry name" value="NAD(P)-binding Rossmann-like Domain"/>
    <property type="match status" value="1"/>
</dbReference>
<dbReference type="InterPro" id="IPR036291">
    <property type="entry name" value="NAD(P)-bd_dom_sf"/>
</dbReference>
<dbReference type="GO" id="GO:0016616">
    <property type="term" value="F:oxidoreductase activity, acting on the CH-OH group of donors, NAD or NADP as acceptor"/>
    <property type="evidence" value="ECO:0007669"/>
    <property type="project" value="TreeGrafter"/>
</dbReference>
<keyword evidence="1" id="KW-0521">NADP</keyword>
<feature type="domain" description="NAD-dependent epimerase/dehydratase" evidence="3">
    <location>
        <begin position="6"/>
        <end position="260"/>
    </location>
</feature>
<evidence type="ECO:0000256" key="2">
    <source>
        <dbReference type="ARBA" id="ARBA00023002"/>
    </source>
</evidence>
<evidence type="ECO:0000259" key="3">
    <source>
        <dbReference type="Pfam" id="PF01370"/>
    </source>
</evidence>
<dbReference type="AlphaFoldDB" id="A0AAV1CZN8"/>